<evidence type="ECO:0000313" key="5">
    <source>
        <dbReference type="EMBL" id="KAL1524343.1"/>
    </source>
</evidence>
<keyword evidence="2 3" id="KW-0040">ANK repeat</keyword>
<dbReference type="EMBL" id="JBGBPQ010000005">
    <property type="protein sequence ID" value="KAL1524343.1"/>
    <property type="molecule type" value="Genomic_DNA"/>
</dbReference>
<keyword evidence="6" id="KW-1185">Reference proteome</keyword>
<evidence type="ECO:0000256" key="2">
    <source>
        <dbReference type="ARBA" id="ARBA00023043"/>
    </source>
</evidence>
<keyword evidence="1" id="KW-0677">Repeat</keyword>
<evidence type="ECO:0000313" key="6">
    <source>
        <dbReference type="Proteomes" id="UP001515480"/>
    </source>
</evidence>
<dbReference type="AlphaFoldDB" id="A0AB34JQM9"/>
<proteinExistence type="predicted"/>
<dbReference type="PROSITE" id="PS50297">
    <property type="entry name" value="ANK_REP_REGION"/>
    <property type="match status" value="3"/>
</dbReference>
<protein>
    <submittedName>
        <fullName evidence="5">Uncharacterized protein</fullName>
    </submittedName>
</protein>
<evidence type="ECO:0000256" key="4">
    <source>
        <dbReference type="SAM" id="MobiDB-lite"/>
    </source>
</evidence>
<dbReference type="Pfam" id="PF12796">
    <property type="entry name" value="Ank_2"/>
    <property type="match status" value="2"/>
</dbReference>
<dbReference type="InterPro" id="IPR002110">
    <property type="entry name" value="Ankyrin_rpt"/>
</dbReference>
<dbReference type="Gene3D" id="1.25.40.20">
    <property type="entry name" value="Ankyrin repeat-containing domain"/>
    <property type="match status" value="2"/>
</dbReference>
<evidence type="ECO:0000256" key="1">
    <source>
        <dbReference type="ARBA" id="ARBA00022737"/>
    </source>
</evidence>
<dbReference type="Proteomes" id="UP001515480">
    <property type="component" value="Unassembled WGS sequence"/>
</dbReference>
<sequence>MATHEDAAMERLEAAFLAARRGDSQAVLNLIASDTALLTARDAANASSLLHIASRLSAAPLVAHLLLLRADTEARDRGFRTPLHLAARADAAAERLPLPQPAAPSAGRDGSRLAAVKALLSARARVTARDGFGFTALHHAAAAGHTDVVELLLSLPTAMGMPRAPLESETNAEERPLHLAAMGGHVETVRRLLERGSHPEKANYVGHTALHLAVQGGDAPAMLRTVQEMIKREWRANLNAAAADGSTPLHLAAAGGHGRMVSVLLSAPNIKRHGNARTVDLRAVDKRGRTAAEVAAAGGFDDVVKLIEDEVMKRERRDAAAPAEQHAALLTAMKQMRVERPSQHENAMHSVEEENCDVDDDSDAAELLE</sequence>
<dbReference type="PROSITE" id="PS50088">
    <property type="entry name" value="ANK_REPEAT"/>
    <property type="match status" value="3"/>
</dbReference>
<dbReference type="SMART" id="SM00248">
    <property type="entry name" value="ANK"/>
    <property type="match status" value="7"/>
</dbReference>
<evidence type="ECO:0000256" key="3">
    <source>
        <dbReference type="PROSITE-ProRule" id="PRU00023"/>
    </source>
</evidence>
<feature type="compositionally biased region" description="Basic and acidic residues" evidence="4">
    <location>
        <begin position="339"/>
        <end position="352"/>
    </location>
</feature>
<reference evidence="5 6" key="1">
    <citation type="journal article" date="2024" name="Science">
        <title>Giant polyketide synthase enzymes in the biosynthesis of giant marine polyether toxins.</title>
        <authorList>
            <person name="Fallon T.R."/>
            <person name="Shende V.V."/>
            <person name="Wierzbicki I.H."/>
            <person name="Pendleton A.L."/>
            <person name="Watervoot N.F."/>
            <person name="Auber R.P."/>
            <person name="Gonzalez D.J."/>
            <person name="Wisecaver J.H."/>
            <person name="Moore B.S."/>
        </authorList>
    </citation>
    <scope>NUCLEOTIDE SEQUENCE [LARGE SCALE GENOMIC DNA]</scope>
    <source>
        <strain evidence="5 6">12B1</strain>
    </source>
</reference>
<feature type="repeat" description="ANK" evidence="3">
    <location>
        <begin position="132"/>
        <end position="154"/>
    </location>
</feature>
<dbReference type="InterPro" id="IPR036770">
    <property type="entry name" value="Ankyrin_rpt-contain_sf"/>
</dbReference>
<dbReference type="PANTHER" id="PTHR24126">
    <property type="entry name" value="ANKYRIN REPEAT, PH AND SEC7 DOMAIN CONTAINING PROTEIN SECG-RELATED"/>
    <property type="match status" value="1"/>
</dbReference>
<comment type="caution">
    <text evidence="5">The sequence shown here is derived from an EMBL/GenBank/DDBJ whole genome shotgun (WGS) entry which is preliminary data.</text>
</comment>
<feature type="repeat" description="ANK" evidence="3">
    <location>
        <begin position="172"/>
        <end position="204"/>
    </location>
</feature>
<gene>
    <name evidence="5" type="ORF">AB1Y20_019241</name>
</gene>
<feature type="repeat" description="ANK" evidence="3">
    <location>
        <begin position="244"/>
        <end position="266"/>
    </location>
</feature>
<dbReference type="PANTHER" id="PTHR24126:SF14">
    <property type="entry name" value="ANK_REP_REGION DOMAIN-CONTAINING PROTEIN"/>
    <property type="match status" value="1"/>
</dbReference>
<name>A0AB34JQM9_PRYPA</name>
<feature type="compositionally biased region" description="Acidic residues" evidence="4">
    <location>
        <begin position="353"/>
        <end position="369"/>
    </location>
</feature>
<organism evidence="5 6">
    <name type="scientific">Prymnesium parvum</name>
    <name type="common">Toxic golden alga</name>
    <dbReference type="NCBI Taxonomy" id="97485"/>
    <lineage>
        <taxon>Eukaryota</taxon>
        <taxon>Haptista</taxon>
        <taxon>Haptophyta</taxon>
        <taxon>Prymnesiophyceae</taxon>
        <taxon>Prymnesiales</taxon>
        <taxon>Prymnesiaceae</taxon>
        <taxon>Prymnesium</taxon>
    </lineage>
</organism>
<dbReference type="SUPFAM" id="SSF48403">
    <property type="entry name" value="Ankyrin repeat"/>
    <property type="match status" value="1"/>
</dbReference>
<accession>A0AB34JQM9</accession>
<feature type="region of interest" description="Disordered" evidence="4">
    <location>
        <begin position="339"/>
        <end position="369"/>
    </location>
</feature>